<dbReference type="GO" id="GO:0004399">
    <property type="term" value="F:histidinol dehydrogenase activity"/>
    <property type="evidence" value="ECO:0007669"/>
    <property type="project" value="TreeGrafter"/>
</dbReference>
<dbReference type="GO" id="GO:0051287">
    <property type="term" value="F:NAD binding"/>
    <property type="evidence" value="ECO:0007669"/>
    <property type="project" value="InterPro"/>
</dbReference>
<dbReference type="GO" id="GO:0005829">
    <property type="term" value="C:cytosol"/>
    <property type="evidence" value="ECO:0007669"/>
    <property type="project" value="TreeGrafter"/>
</dbReference>
<evidence type="ECO:0000256" key="1">
    <source>
        <dbReference type="ARBA" id="ARBA00023002"/>
    </source>
</evidence>
<keyword evidence="3" id="KW-1185">Reference proteome</keyword>
<proteinExistence type="predicted"/>
<gene>
    <name evidence="2" type="ORF">MKW98_016786</name>
</gene>
<evidence type="ECO:0000313" key="2">
    <source>
        <dbReference type="EMBL" id="KAI3960062.1"/>
    </source>
</evidence>
<dbReference type="GO" id="GO:0000105">
    <property type="term" value="P:L-histidine biosynthetic process"/>
    <property type="evidence" value="ECO:0007669"/>
    <property type="project" value="TreeGrafter"/>
</dbReference>
<evidence type="ECO:0000313" key="3">
    <source>
        <dbReference type="Proteomes" id="UP001202328"/>
    </source>
</evidence>
<dbReference type="AlphaFoldDB" id="A0AAD4TJA0"/>
<dbReference type="Pfam" id="PF00815">
    <property type="entry name" value="Histidinol_dh"/>
    <property type="match status" value="1"/>
</dbReference>
<dbReference type="InterPro" id="IPR016161">
    <property type="entry name" value="Ald_DH/histidinol_DH"/>
</dbReference>
<accession>A0AAD4TJA0</accession>
<dbReference type="EMBL" id="JAJJMB010000948">
    <property type="protein sequence ID" value="KAI3960062.1"/>
    <property type="molecule type" value="Genomic_DNA"/>
</dbReference>
<dbReference type="GO" id="GO:0009570">
    <property type="term" value="C:chloroplast stroma"/>
    <property type="evidence" value="ECO:0007669"/>
    <property type="project" value="TreeGrafter"/>
</dbReference>
<dbReference type="Gene3D" id="3.40.50.1980">
    <property type="entry name" value="Nitrogenase molybdenum iron protein domain"/>
    <property type="match status" value="1"/>
</dbReference>
<sequence>MGGGGGDTGTDLLVTGIKQVPTLIAMEHLVTGEPTQPVHQNNVVGKVCNVLSELSKTAYGLSELSKTEADSIKALPRIDFSSRCAMKSYGLSELSKTKADSIKALPRIDFSSIFSKVQPIVDHVGNRGDAAVSELVLLPTVAVVYTMRFDKVSLDKIIERVAALPNPQLDPAVKHLMLLTITHAFHDAPPVKVENVKRRCCCHRVVIPQGLTKYPWIKSLNELLIFLIPSLIQLLKRRLMLPMIKGIRCKRVSWCITSVGLYVPGGTAVLPSTALMLAVPAQITGCKIVVLATPPGKDGSICKEMLYCIKKAGVTNILKAREAHIVEKNFGLGNQHLTAAKKGSPEKQSHGFNRHACRPIWISGYC</sequence>
<protein>
    <submittedName>
        <fullName evidence="2">Uncharacterized protein</fullName>
    </submittedName>
</protein>
<dbReference type="Proteomes" id="UP001202328">
    <property type="component" value="Unassembled WGS sequence"/>
</dbReference>
<comment type="caution">
    <text evidence="2">The sequence shown here is derived from an EMBL/GenBank/DDBJ whole genome shotgun (WGS) entry which is preliminary data.</text>
</comment>
<dbReference type="InterPro" id="IPR012131">
    <property type="entry name" value="Hstdl_DH"/>
</dbReference>
<dbReference type="SUPFAM" id="SSF53720">
    <property type="entry name" value="ALDH-like"/>
    <property type="match status" value="1"/>
</dbReference>
<dbReference type="PANTHER" id="PTHR21256">
    <property type="entry name" value="HISTIDINOL DEHYDROGENASE HDH"/>
    <property type="match status" value="1"/>
</dbReference>
<name>A0AAD4TJA0_9MAGN</name>
<reference evidence="2" key="1">
    <citation type="submission" date="2022-04" db="EMBL/GenBank/DDBJ databases">
        <title>A functionally conserved STORR gene fusion in Papaver species that diverged 16.8 million years ago.</title>
        <authorList>
            <person name="Catania T."/>
        </authorList>
    </citation>
    <scope>NUCLEOTIDE SEQUENCE</scope>
    <source>
        <strain evidence="2">S-188037</strain>
    </source>
</reference>
<dbReference type="PANTHER" id="PTHR21256:SF2">
    <property type="entry name" value="HISTIDINE BIOSYNTHESIS TRIFUNCTIONAL PROTEIN"/>
    <property type="match status" value="1"/>
</dbReference>
<dbReference type="GO" id="GO:0046872">
    <property type="term" value="F:metal ion binding"/>
    <property type="evidence" value="ECO:0007669"/>
    <property type="project" value="InterPro"/>
</dbReference>
<keyword evidence="1" id="KW-0560">Oxidoreductase</keyword>
<organism evidence="2 3">
    <name type="scientific">Papaver atlanticum</name>
    <dbReference type="NCBI Taxonomy" id="357466"/>
    <lineage>
        <taxon>Eukaryota</taxon>
        <taxon>Viridiplantae</taxon>
        <taxon>Streptophyta</taxon>
        <taxon>Embryophyta</taxon>
        <taxon>Tracheophyta</taxon>
        <taxon>Spermatophyta</taxon>
        <taxon>Magnoliopsida</taxon>
        <taxon>Ranunculales</taxon>
        <taxon>Papaveraceae</taxon>
        <taxon>Papaveroideae</taxon>
        <taxon>Papaver</taxon>
    </lineage>
</organism>